<proteinExistence type="predicted"/>
<accession>A0ABS1D7A5</accession>
<protein>
    <submittedName>
        <fullName evidence="1">Uncharacterized protein</fullName>
    </submittedName>
</protein>
<evidence type="ECO:0000313" key="1">
    <source>
        <dbReference type="EMBL" id="MBK1662137.1"/>
    </source>
</evidence>
<keyword evidence="2" id="KW-1185">Reference proteome</keyword>
<dbReference type="EMBL" id="NRSG01000460">
    <property type="protein sequence ID" value="MBK1662137.1"/>
    <property type="molecule type" value="Genomic_DNA"/>
</dbReference>
<organism evidence="1 2">
    <name type="scientific">Paracraurococcus ruber</name>
    <dbReference type="NCBI Taxonomy" id="77675"/>
    <lineage>
        <taxon>Bacteria</taxon>
        <taxon>Pseudomonadati</taxon>
        <taxon>Pseudomonadota</taxon>
        <taxon>Alphaproteobacteria</taxon>
        <taxon>Acetobacterales</taxon>
        <taxon>Roseomonadaceae</taxon>
        <taxon>Paracraurococcus</taxon>
    </lineage>
</organism>
<name>A0ABS1D7A5_9PROT</name>
<evidence type="ECO:0000313" key="2">
    <source>
        <dbReference type="Proteomes" id="UP000697995"/>
    </source>
</evidence>
<dbReference type="Proteomes" id="UP000697995">
    <property type="component" value="Unassembled WGS sequence"/>
</dbReference>
<sequence>MLGHRVGRQGVQILLAYSSSGRWRGAGPGLPVGVIEFDAAAAQRVNQRPFHLDLRCLARVLLTEAWFPRLREAERGMVALADRALRERVLREAEALAARNPRVIEIRGVAP</sequence>
<gene>
    <name evidence="1" type="ORF">CKO45_28530</name>
</gene>
<reference evidence="1 2" key="1">
    <citation type="journal article" date="2020" name="Microorganisms">
        <title>Osmotic Adaptation and Compatible Solute Biosynthesis of Phototrophic Bacteria as Revealed from Genome Analyses.</title>
        <authorList>
            <person name="Imhoff J.F."/>
            <person name="Rahn T."/>
            <person name="Kunzel S."/>
            <person name="Keller A."/>
            <person name="Neulinger S.C."/>
        </authorList>
    </citation>
    <scope>NUCLEOTIDE SEQUENCE [LARGE SCALE GENOMIC DNA]</scope>
    <source>
        <strain evidence="1 2">DSM 15382</strain>
    </source>
</reference>
<comment type="caution">
    <text evidence="1">The sequence shown here is derived from an EMBL/GenBank/DDBJ whole genome shotgun (WGS) entry which is preliminary data.</text>
</comment>